<feature type="domain" description="AAA+ ATPase" evidence="1">
    <location>
        <begin position="342"/>
        <end position="489"/>
    </location>
</feature>
<dbReference type="InterPro" id="IPR027417">
    <property type="entry name" value="P-loop_NTPase"/>
</dbReference>
<proteinExistence type="predicted"/>
<evidence type="ECO:0000259" key="1">
    <source>
        <dbReference type="SMART" id="SM00382"/>
    </source>
</evidence>
<name>A0ABY5S0N3_9HYPH</name>
<dbReference type="Pfam" id="PF00004">
    <property type="entry name" value="AAA"/>
    <property type="match status" value="1"/>
</dbReference>
<dbReference type="Proteomes" id="UP001017257">
    <property type="component" value="Plasmid pR24_2"/>
</dbReference>
<dbReference type="SUPFAM" id="SSF52540">
    <property type="entry name" value="P-loop containing nucleoside triphosphate hydrolases"/>
    <property type="match status" value="1"/>
</dbReference>
<dbReference type="EMBL" id="CP102847">
    <property type="protein sequence ID" value="UVF22769.1"/>
    <property type="molecule type" value="Genomic_DNA"/>
</dbReference>
<dbReference type="InterPro" id="IPR027065">
    <property type="entry name" value="Lon_Prtase"/>
</dbReference>
<dbReference type="SMART" id="SM00382">
    <property type="entry name" value="AAA"/>
    <property type="match status" value="1"/>
</dbReference>
<dbReference type="PANTHER" id="PTHR43718:SF2">
    <property type="entry name" value="LON PROTEASE HOMOLOG, MITOCHONDRIAL"/>
    <property type="match status" value="1"/>
</dbReference>
<gene>
    <name evidence="2" type="ORF">HPT29_027505</name>
</gene>
<dbReference type="InterPro" id="IPR003593">
    <property type="entry name" value="AAA+_ATPase"/>
</dbReference>
<dbReference type="InterPro" id="IPR003959">
    <property type="entry name" value="ATPase_AAA_core"/>
</dbReference>
<sequence length="556" mass="60907">MSRFQGRLQASGRISDSADPTETYFQLCEFRDLARGGWLIDTSALYATMAFCSGDVVVDARLYAQDVMSHLPSEALKAAANQVIEQPTPVNVRSFANQCRAYLFTAAETADRNDLAVVRDAMQRADLYSAAFEHVGACESAAGHAYDYAFRQRNPILIARCVAVALGLLDQAQTISAGNRPILSMTHGDWLRRAISRLQYASNALDEHVEAAKAFSLKQDETDPVSDLLSDIPDVAADADNSELQVDLDALLHAATASRPMIEQQSLPTVMVLQSLSHLPEQKSTTSPNPRLEFAPIAGVYMTLAETPDLQAASRELVAEMPWAEDVITSVLLDSVGSAVSRVRTTLLVGEPGSGKTRLARRIGEVLGMQPTIVPAAGAADASFGGTNRQWSTSRASVPLQTIRRTGIANPLVIIDEIEKAGDGKHNGNMLDVLLPFLEIESAKRYHDPYLECAVDLSMIGYISTSNSRSTIPGPLLDRLRVLEVPQPRKQDLKIVARTILSEIRQERREDEIWTPDLDGDEIDLLAKQWRGGSLRPLRRMIEVILSGRMTLAPRH</sequence>
<keyword evidence="3" id="KW-1185">Reference proteome</keyword>
<evidence type="ECO:0000313" key="2">
    <source>
        <dbReference type="EMBL" id="UVF22769.1"/>
    </source>
</evidence>
<keyword evidence="2" id="KW-0614">Plasmid</keyword>
<dbReference type="RefSeq" id="WP_173949808.1">
    <property type="nucleotide sequence ID" value="NZ_CP102847.1"/>
</dbReference>
<evidence type="ECO:0000313" key="3">
    <source>
        <dbReference type="Proteomes" id="UP001017257"/>
    </source>
</evidence>
<organism evidence="2 3">
    <name type="scientific">Microvirga terrae</name>
    <dbReference type="NCBI Taxonomy" id="2740529"/>
    <lineage>
        <taxon>Bacteria</taxon>
        <taxon>Pseudomonadati</taxon>
        <taxon>Pseudomonadota</taxon>
        <taxon>Alphaproteobacteria</taxon>
        <taxon>Hyphomicrobiales</taxon>
        <taxon>Methylobacteriaceae</taxon>
        <taxon>Microvirga</taxon>
    </lineage>
</organism>
<reference evidence="2" key="1">
    <citation type="submission" date="2022-08" db="EMBL/GenBank/DDBJ databases">
        <title>Microvirga terrae sp. nov., isolated from soil.</title>
        <authorList>
            <person name="Kim K.H."/>
            <person name="Seo Y.L."/>
            <person name="Kim J.M."/>
            <person name="Lee J.K."/>
            <person name="Han D.M."/>
            <person name="Jeon C.O."/>
        </authorList>
    </citation>
    <scope>NUCLEOTIDE SEQUENCE</scope>
    <source>
        <strain evidence="2">R24</strain>
        <plasmid evidence="2">pR24_2</plasmid>
    </source>
</reference>
<dbReference type="PANTHER" id="PTHR43718">
    <property type="entry name" value="LON PROTEASE"/>
    <property type="match status" value="1"/>
</dbReference>
<dbReference type="Gene3D" id="3.40.50.300">
    <property type="entry name" value="P-loop containing nucleotide triphosphate hydrolases"/>
    <property type="match status" value="1"/>
</dbReference>
<geneLocation type="plasmid" evidence="2 3">
    <name>pR24_2</name>
</geneLocation>
<accession>A0ABY5S0N3</accession>
<protein>
    <submittedName>
        <fullName evidence="2">AAA family ATPase</fullName>
    </submittedName>
</protein>